<dbReference type="Proteomes" id="UP000633365">
    <property type="component" value="Unassembled WGS sequence"/>
</dbReference>
<dbReference type="RefSeq" id="WP_201428569.1">
    <property type="nucleotide sequence ID" value="NZ_JAEQMG010000163.1"/>
</dbReference>
<protein>
    <recommendedName>
        <fullName evidence="3">UBC core domain-containing protein</fullName>
    </recommendedName>
</protein>
<gene>
    <name evidence="1" type="ORF">JKK62_14710</name>
</gene>
<sequence>MPNDRNERLAADYRDMLQLQDRPYLSWIVTKGEPPYAEEYLLTVRIRTYALSATADRYIVSTIDKCTIRITLWDSYPKIAPNTKMLNMPPVFHPNWYSKGTYCPSTLWQEGDSLKDYVKRMLGTLTYDPSLVETKSPANFKAAAWFNKMRDREELFPSDPVALTENSPDEISEKEQLGEIIDSWEIKR</sequence>
<dbReference type="AlphaFoldDB" id="A0A934WTV5"/>
<dbReference type="InterPro" id="IPR016135">
    <property type="entry name" value="UBQ-conjugating_enzyme/RWD"/>
</dbReference>
<accession>A0A934WTV5</accession>
<evidence type="ECO:0000313" key="2">
    <source>
        <dbReference type="Proteomes" id="UP000633365"/>
    </source>
</evidence>
<proteinExistence type="predicted"/>
<comment type="caution">
    <text evidence="1">The sequence shown here is derived from an EMBL/GenBank/DDBJ whole genome shotgun (WGS) entry which is preliminary data.</text>
</comment>
<reference evidence="1" key="1">
    <citation type="submission" date="2021-01" db="EMBL/GenBank/DDBJ databases">
        <title>Genome public.</title>
        <authorList>
            <person name="Liu C."/>
            <person name="Sun Q."/>
        </authorList>
    </citation>
    <scope>NUCLEOTIDE SEQUENCE</scope>
    <source>
        <strain evidence="1">M6</strain>
    </source>
</reference>
<dbReference type="SUPFAM" id="SSF54495">
    <property type="entry name" value="UBC-like"/>
    <property type="match status" value="1"/>
</dbReference>
<dbReference type="Gene3D" id="3.10.110.10">
    <property type="entry name" value="Ubiquitin Conjugating Enzyme"/>
    <property type="match status" value="1"/>
</dbReference>
<name>A0A934WTV5_9FIRM</name>
<dbReference type="EMBL" id="JAEQMG010000163">
    <property type="protein sequence ID" value="MBK6089873.1"/>
    <property type="molecule type" value="Genomic_DNA"/>
</dbReference>
<keyword evidence="2" id="KW-1185">Reference proteome</keyword>
<organism evidence="1 2">
    <name type="scientific">Ruminococcus difficilis</name>
    <dbReference type="NCBI Taxonomy" id="2763069"/>
    <lineage>
        <taxon>Bacteria</taxon>
        <taxon>Bacillati</taxon>
        <taxon>Bacillota</taxon>
        <taxon>Clostridia</taxon>
        <taxon>Eubacteriales</taxon>
        <taxon>Oscillospiraceae</taxon>
        <taxon>Ruminococcus</taxon>
    </lineage>
</organism>
<evidence type="ECO:0000313" key="1">
    <source>
        <dbReference type="EMBL" id="MBK6089873.1"/>
    </source>
</evidence>
<evidence type="ECO:0008006" key="3">
    <source>
        <dbReference type="Google" id="ProtNLM"/>
    </source>
</evidence>